<proteinExistence type="predicted"/>
<gene>
    <name evidence="1" type="ORF">LSALG_LOCUS42002</name>
</gene>
<evidence type="ECO:0000313" key="2">
    <source>
        <dbReference type="Proteomes" id="UP001177003"/>
    </source>
</evidence>
<protein>
    <submittedName>
        <fullName evidence="1">Uncharacterized protein</fullName>
    </submittedName>
</protein>
<keyword evidence="2" id="KW-1185">Reference proteome</keyword>
<reference evidence="1" key="1">
    <citation type="submission" date="2023-04" db="EMBL/GenBank/DDBJ databases">
        <authorList>
            <person name="Vijverberg K."/>
            <person name="Xiong W."/>
            <person name="Schranz E."/>
        </authorList>
    </citation>
    <scope>NUCLEOTIDE SEQUENCE</scope>
</reference>
<accession>A0AA36A2Z0</accession>
<evidence type="ECO:0000313" key="1">
    <source>
        <dbReference type="EMBL" id="CAI9303575.1"/>
    </source>
</evidence>
<dbReference type="EMBL" id="OX465085">
    <property type="protein sequence ID" value="CAI9303575.1"/>
    <property type="molecule type" value="Genomic_DNA"/>
</dbReference>
<organism evidence="1 2">
    <name type="scientific">Lactuca saligna</name>
    <name type="common">Willowleaf lettuce</name>
    <dbReference type="NCBI Taxonomy" id="75948"/>
    <lineage>
        <taxon>Eukaryota</taxon>
        <taxon>Viridiplantae</taxon>
        <taxon>Streptophyta</taxon>
        <taxon>Embryophyta</taxon>
        <taxon>Tracheophyta</taxon>
        <taxon>Spermatophyta</taxon>
        <taxon>Magnoliopsida</taxon>
        <taxon>eudicotyledons</taxon>
        <taxon>Gunneridae</taxon>
        <taxon>Pentapetalae</taxon>
        <taxon>asterids</taxon>
        <taxon>campanulids</taxon>
        <taxon>Asterales</taxon>
        <taxon>Asteraceae</taxon>
        <taxon>Cichorioideae</taxon>
        <taxon>Cichorieae</taxon>
        <taxon>Lactucinae</taxon>
        <taxon>Lactuca</taxon>
    </lineage>
</organism>
<dbReference type="Proteomes" id="UP001177003">
    <property type="component" value="Chromosome 9"/>
</dbReference>
<sequence>MVETRDSLLNVSIRQNLFEKLQPIDPKVNEASGSKGKEKIIDDDEEKEEVLLDGEKLIRKNLDKVLDDLLILCKELEAKEAEARVVKVTLANQMSLFPPWTLERIQKEAIEYKIWSLKKLVVVKVYAPFPIEHFKNVKFRGFRGADRKEEDFTLADLPFAKLDVEIAFILRKRPIVNPKEETKNFQKKELGKIKKVDWSVVYQRNEGDKV</sequence>
<name>A0AA36A2Z0_LACSI</name>
<dbReference type="AlphaFoldDB" id="A0AA36A2Z0"/>